<keyword evidence="5" id="KW-1185">Reference proteome</keyword>
<dbReference type="STRING" id="1149755.A0A2J6RCJ9"/>
<dbReference type="SUPFAM" id="SSF51735">
    <property type="entry name" value="NAD(P)-binding Rossmann-fold domains"/>
    <property type="match status" value="1"/>
</dbReference>
<dbReference type="CDD" id="cd08249">
    <property type="entry name" value="enoyl_reductase_like"/>
    <property type="match status" value="1"/>
</dbReference>
<reference evidence="4 5" key="1">
    <citation type="submission" date="2016-04" db="EMBL/GenBank/DDBJ databases">
        <title>A degradative enzymes factory behind the ericoid mycorrhizal symbiosis.</title>
        <authorList>
            <consortium name="DOE Joint Genome Institute"/>
            <person name="Martino E."/>
            <person name="Morin E."/>
            <person name="Grelet G."/>
            <person name="Kuo A."/>
            <person name="Kohler A."/>
            <person name="Daghino S."/>
            <person name="Barry K."/>
            <person name="Choi C."/>
            <person name="Cichocki N."/>
            <person name="Clum A."/>
            <person name="Copeland A."/>
            <person name="Hainaut M."/>
            <person name="Haridas S."/>
            <person name="Labutti K."/>
            <person name="Lindquist E."/>
            <person name="Lipzen A."/>
            <person name="Khouja H.-R."/>
            <person name="Murat C."/>
            <person name="Ohm R."/>
            <person name="Olson A."/>
            <person name="Spatafora J."/>
            <person name="Veneault-Fourrey C."/>
            <person name="Henrissat B."/>
            <person name="Grigoriev I."/>
            <person name="Martin F."/>
            <person name="Perotto S."/>
        </authorList>
    </citation>
    <scope>NUCLEOTIDE SEQUENCE [LARGE SCALE GENOMIC DNA]</scope>
    <source>
        <strain evidence="4 5">F</strain>
    </source>
</reference>
<dbReference type="AlphaFoldDB" id="A0A2J6RCJ9"/>
<dbReference type="Proteomes" id="UP000235786">
    <property type="component" value="Unassembled WGS sequence"/>
</dbReference>
<dbReference type="EMBL" id="KZ613951">
    <property type="protein sequence ID" value="PMD36243.1"/>
    <property type="molecule type" value="Genomic_DNA"/>
</dbReference>
<dbReference type="Gene3D" id="3.40.50.720">
    <property type="entry name" value="NAD(P)-binding Rossmann-like Domain"/>
    <property type="match status" value="1"/>
</dbReference>
<dbReference type="SMART" id="SM00829">
    <property type="entry name" value="PKS_ER"/>
    <property type="match status" value="1"/>
</dbReference>
<dbReference type="InterPro" id="IPR013149">
    <property type="entry name" value="ADH-like_C"/>
</dbReference>
<evidence type="ECO:0000313" key="5">
    <source>
        <dbReference type="Proteomes" id="UP000235786"/>
    </source>
</evidence>
<dbReference type="InterPro" id="IPR013154">
    <property type="entry name" value="ADH-like_N"/>
</dbReference>
<dbReference type="PANTHER" id="PTHR45348">
    <property type="entry name" value="HYPOTHETICAL OXIDOREDUCTASE (EUROFUNG)"/>
    <property type="match status" value="1"/>
</dbReference>
<dbReference type="GO" id="GO:0016651">
    <property type="term" value="F:oxidoreductase activity, acting on NAD(P)H"/>
    <property type="evidence" value="ECO:0007669"/>
    <property type="project" value="InterPro"/>
</dbReference>
<dbReference type="PANTHER" id="PTHR45348:SF2">
    <property type="entry name" value="ZINC-TYPE ALCOHOL DEHYDROGENASE-LIKE PROTEIN C2E1P3.01"/>
    <property type="match status" value="1"/>
</dbReference>
<evidence type="ECO:0000313" key="4">
    <source>
        <dbReference type="EMBL" id="PMD36243.1"/>
    </source>
</evidence>
<dbReference type="Pfam" id="PF08240">
    <property type="entry name" value="ADH_N"/>
    <property type="match status" value="1"/>
</dbReference>
<keyword evidence="2" id="KW-0560">Oxidoreductase</keyword>
<dbReference type="Gene3D" id="3.90.180.10">
    <property type="entry name" value="Medium-chain alcohol dehydrogenases, catalytic domain"/>
    <property type="match status" value="1"/>
</dbReference>
<protein>
    <submittedName>
        <fullName evidence="4">GroES-like protein</fullName>
    </submittedName>
</protein>
<feature type="domain" description="Enoyl reductase (ER)" evidence="3">
    <location>
        <begin position="15"/>
        <end position="346"/>
    </location>
</feature>
<organism evidence="4 5">
    <name type="scientific">Hyaloscypha variabilis (strain UAMH 11265 / GT02V1 / F)</name>
    <name type="common">Meliniomyces variabilis</name>
    <dbReference type="NCBI Taxonomy" id="1149755"/>
    <lineage>
        <taxon>Eukaryota</taxon>
        <taxon>Fungi</taxon>
        <taxon>Dikarya</taxon>
        <taxon>Ascomycota</taxon>
        <taxon>Pezizomycotina</taxon>
        <taxon>Leotiomycetes</taxon>
        <taxon>Helotiales</taxon>
        <taxon>Hyaloscyphaceae</taxon>
        <taxon>Hyaloscypha</taxon>
        <taxon>Hyaloscypha variabilis</taxon>
    </lineage>
</organism>
<comment type="similarity">
    <text evidence="1">Belongs to the zinc-containing alcohol dehydrogenase family.</text>
</comment>
<dbReference type="Pfam" id="PF00107">
    <property type="entry name" value="ADH_zinc_N"/>
    <property type="match status" value="1"/>
</dbReference>
<dbReference type="InterPro" id="IPR020843">
    <property type="entry name" value="ER"/>
</dbReference>
<evidence type="ECO:0000256" key="1">
    <source>
        <dbReference type="ARBA" id="ARBA00008072"/>
    </source>
</evidence>
<evidence type="ECO:0000256" key="2">
    <source>
        <dbReference type="ARBA" id="ARBA00023002"/>
    </source>
</evidence>
<dbReference type="OrthoDB" id="9992527at2759"/>
<proteinExistence type="inferred from homology"/>
<gene>
    <name evidence="4" type="ORF">L207DRAFT_587259</name>
</gene>
<dbReference type="InterPro" id="IPR036291">
    <property type="entry name" value="NAD(P)-bd_dom_sf"/>
</dbReference>
<accession>A0A2J6RCJ9</accession>
<sequence>MASSTCKALVTRIDGDKSIMDLKHISIPILGPHQVLVRVASVAQNPTDVLSLDFNGFGNGAVLGCDFTGTVEKLGDNVTRVNVGDRIAGLIWGGEIPGLGAYSQYTVTDEKICFKDPEQISSADAATIPLAAATAWLALYSKTSLNIRRTGQNATPLLVWGGSSNVGHYAIQLAHIYSIPVVTVCSPKHFDLCKKLGVTHVFDYHDADVVQKIKSAAPGIQHVFDCIGNENSSATASQAVSEKGGILCTVRPGKVFTEPVESRVKVTDVFVWNVFLKDHQYKEFKWPAATADHELGRELFEKISGWLQDGSLRSNTSKVLLGGLGAVKEGFQMHRDGKISGFKLVYEL</sequence>
<evidence type="ECO:0000259" key="3">
    <source>
        <dbReference type="SMART" id="SM00829"/>
    </source>
</evidence>
<dbReference type="SUPFAM" id="SSF50129">
    <property type="entry name" value="GroES-like"/>
    <property type="match status" value="1"/>
</dbReference>
<dbReference type="InterPro" id="IPR011032">
    <property type="entry name" value="GroES-like_sf"/>
</dbReference>
<dbReference type="InterPro" id="IPR047122">
    <property type="entry name" value="Trans-enoyl_RdTase-like"/>
</dbReference>
<name>A0A2J6RCJ9_HYAVF</name>